<dbReference type="OrthoDB" id="9773233at2"/>
<dbReference type="STRING" id="1945520.A1019T_02117"/>
<keyword evidence="1 3" id="KW-0560">Oxidoreductase</keyword>
<gene>
    <name evidence="3" type="primary">czcO_2</name>
    <name evidence="3" type="ORF">A1019T_02117</name>
</gene>
<dbReference type="PRINTS" id="PR00469">
    <property type="entry name" value="PNDRDTASEII"/>
</dbReference>
<dbReference type="PANTHER" id="PTHR43539:SF78">
    <property type="entry name" value="FLAVIN-CONTAINING MONOOXYGENASE"/>
    <property type="match status" value="1"/>
</dbReference>
<dbReference type="EMBL" id="FUGD01000126">
    <property type="protein sequence ID" value="SJM38127.1"/>
    <property type="molecule type" value="Genomic_DNA"/>
</dbReference>
<protein>
    <submittedName>
        <fullName evidence="3">Putative oxidoreductase CzcO</fullName>
        <ecNumber evidence="3">1.-.-.-</ecNumber>
    </submittedName>
</protein>
<name>A0A1R4EHX2_9GAMM</name>
<dbReference type="NCBIfam" id="NF040505">
    <property type="entry name" value="ArsO_flavin_mono"/>
    <property type="match status" value="1"/>
</dbReference>
<evidence type="ECO:0000256" key="1">
    <source>
        <dbReference type="ARBA" id="ARBA00023002"/>
    </source>
</evidence>
<dbReference type="GO" id="GO:0004497">
    <property type="term" value="F:monooxygenase activity"/>
    <property type="evidence" value="ECO:0007669"/>
    <property type="project" value="TreeGrafter"/>
</dbReference>
<dbReference type="GO" id="GO:0050660">
    <property type="term" value="F:flavin adenine dinucleotide binding"/>
    <property type="evidence" value="ECO:0007669"/>
    <property type="project" value="TreeGrafter"/>
</dbReference>
<feature type="region of interest" description="Disordered" evidence="2">
    <location>
        <begin position="226"/>
        <end position="247"/>
    </location>
</feature>
<keyword evidence="4" id="KW-1185">Reference proteome</keyword>
<dbReference type="RefSeq" id="WP_077449491.1">
    <property type="nucleotide sequence ID" value="NZ_FUGD01000126.1"/>
</dbReference>
<dbReference type="InterPro" id="IPR036188">
    <property type="entry name" value="FAD/NAD-bd_sf"/>
</dbReference>
<dbReference type="Gene3D" id="3.50.50.60">
    <property type="entry name" value="FAD/NAD(P)-binding domain"/>
    <property type="match status" value="1"/>
</dbReference>
<dbReference type="SUPFAM" id="SSF51905">
    <property type="entry name" value="FAD/NAD(P)-binding domain"/>
    <property type="match status" value="2"/>
</dbReference>
<reference evidence="4" key="1">
    <citation type="submission" date="2017-02" db="EMBL/GenBank/DDBJ databases">
        <authorList>
            <person name="Mornico D."/>
        </authorList>
    </citation>
    <scope>NUCLEOTIDE SEQUENCE [LARGE SCALE GENOMIC DNA]</scope>
</reference>
<sequence>MPSKPATKIFDVIVIGGGQAGLAVGYYLRRASRKQTLDFITLDNQPKSGGAWQHFWPSLRLFSPASVSSLPGRMMTSAKDDSSPYLEDVLSYFDNYEKHYKLPIYRPFEVQSVERDEENNCLRVSDGKFTWLARAVVSATGIWSNPYIPEIEGRQTFQGKQTHSAHYAGPDAYKGKRVLVVGAGNSGAQIFAELVQVADVSWVTRTPPQFLPDEVDGRVLFERATKRVKNDGNADTQDEDNEKEAPKGDIVMMPPVKEARDKGLLTTQPMFERLTEQGVVWPDGSEESVDAIIWCTGFNPELEHLAPLDVIEEDGKVLTEQGQSVKEPRLWLFGYGDWVSPASATIIGAGRSARENVPALVEFLKGDS</sequence>
<dbReference type="PANTHER" id="PTHR43539">
    <property type="entry name" value="FLAVIN-BINDING MONOOXYGENASE-LIKE PROTEIN (AFU_ORTHOLOGUE AFUA_4G09220)"/>
    <property type="match status" value="1"/>
</dbReference>
<dbReference type="PRINTS" id="PR00368">
    <property type="entry name" value="FADPNR"/>
</dbReference>
<evidence type="ECO:0000313" key="3">
    <source>
        <dbReference type="EMBL" id="SJM38127.1"/>
    </source>
</evidence>
<dbReference type="Proteomes" id="UP000188169">
    <property type="component" value="Unassembled WGS sequence"/>
</dbReference>
<dbReference type="AlphaFoldDB" id="A0A1R4EHX2"/>
<dbReference type="InterPro" id="IPR050982">
    <property type="entry name" value="Auxin_biosynth/cation_transpt"/>
</dbReference>
<dbReference type="Pfam" id="PF13738">
    <property type="entry name" value="Pyr_redox_3"/>
    <property type="match status" value="1"/>
</dbReference>
<dbReference type="EC" id="1.-.-.-" evidence="3"/>
<organism evidence="3 4">
    <name type="scientific">Psychrobacter pasteurii</name>
    <dbReference type="NCBI Taxonomy" id="1945520"/>
    <lineage>
        <taxon>Bacteria</taxon>
        <taxon>Pseudomonadati</taxon>
        <taxon>Pseudomonadota</taxon>
        <taxon>Gammaproteobacteria</taxon>
        <taxon>Moraxellales</taxon>
        <taxon>Moraxellaceae</taxon>
        <taxon>Psychrobacter</taxon>
    </lineage>
</organism>
<evidence type="ECO:0000313" key="4">
    <source>
        <dbReference type="Proteomes" id="UP000188169"/>
    </source>
</evidence>
<accession>A0A1R4EHX2</accession>
<proteinExistence type="predicted"/>
<evidence type="ECO:0000256" key="2">
    <source>
        <dbReference type="SAM" id="MobiDB-lite"/>
    </source>
</evidence>